<feature type="region of interest" description="Disordered" evidence="1">
    <location>
        <begin position="236"/>
        <end position="384"/>
    </location>
</feature>
<feature type="compositionally biased region" description="Low complexity" evidence="1">
    <location>
        <begin position="352"/>
        <end position="375"/>
    </location>
</feature>
<keyword evidence="3" id="KW-1185">Reference proteome</keyword>
<feature type="region of interest" description="Disordered" evidence="1">
    <location>
        <begin position="51"/>
        <end position="106"/>
    </location>
</feature>
<feature type="compositionally biased region" description="Basic residues" evidence="1">
    <location>
        <begin position="93"/>
        <end position="106"/>
    </location>
</feature>
<feature type="region of interest" description="Disordered" evidence="1">
    <location>
        <begin position="412"/>
        <end position="433"/>
    </location>
</feature>
<evidence type="ECO:0000313" key="3">
    <source>
        <dbReference type="Proteomes" id="UP000700334"/>
    </source>
</evidence>
<reference evidence="2" key="1">
    <citation type="journal article" date="2021" name="Evol. Appl.">
        <title>The genome of the Pyrenean desman and the effects of bottlenecks and inbreeding on the genomic landscape of an endangered species.</title>
        <authorList>
            <person name="Escoda L."/>
            <person name="Castresana J."/>
        </authorList>
    </citation>
    <scope>NUCLEOTIDE SEQUENCE</scope>
    <source>
        <strain evidence="2">IBE-C5619</strain>
    </source>
</reference>
<feature type="region of interest" description="Disordered" evidence="1">
    <location>
        <begin position="167"/>
        <end position="189"/>
    </location>
</feature>
<feature type="region of interest" description="Disordered" evidence="1">
    <location>
        <begin position="460"/>
        <end position="481"/>
    </location>
</feature>
<evidence type="ECO:0000256" key="1">
    <source>
        <dbReference type="SAM" id="MobiDB-lite"/>
    </source>
</evidence>
<feature type="compositionally biased region" description="Polar residues" evidence="1">
    <location>
        <begin position="309"/>
        <end position="322"/>
    </location>
</feature>
<evidence type="ECO:0000313" key="2">
    <source>
        <dbReference type="EMBL" id="KAG8507463.1"/>
    </source>
</evidence>
<feature type="compositionally biased region" description="Basic and acidic residues" evidence="1">
    <location>
        <begin position="236"/>
        <end position="252"/>
    </location>
</feature>
<organism evidence="2 3">
    <name type="scientific">Galemys pyrenaicus</name>
    <name type="common">Iberian desman</name>
    <name type="synonym">Pyrenean desman</name>
    <dbReference type="NCBI Taxonomy" id="202257"/>
    <lineage>
        <taxon>Eukaryota</taxon>
        <taxon>Metazoa</taxon>
        <taxon>Chordata</taxon>
        <taxon>Craniata</taxon>
        <taxon>Vertebrata</taxon>
        <taxon>Euteleostomi</taxon>
        <taxon>Mammalia</taxon>
        <taxon>Eutheria</taxon>
        <taxon>Laurasiatheria</taxon>
        <taxon>Eulipotyphla</taxon>
        <taxon>Talpidae</taxon>
        <taxon>Galemys</taxon>
    </lineage>
</organism>
<comment type="caution">
    <text evidence="2">The sequence shown here is derived from an EMBL/GenBank/DDBJ whole genome shotgun (WGS) entry which is preliminary data.</text>
</comment>
<accession>A0A8J5ZU22</accession>
<protein>
    <submittedName>
        <fullName evidence="2">Septin-9</fullName>
    </submittedName>
</protein>
<sequence length="571" mass="60375">MLHSSAITKMADGGHVIMKVLDMRRPHFCALDSGGAPTMWLLPWRRPGHGEPDCPGLSDPSEAQGGLPSPGAEGLRRPVLRGRSAGAAPQPARRARPGALPRRRPLRVSLPRATMSDPAVNAQLDGIISDFEALKRSFEVEEVETPNSTPPRRVQTPLLRATVASSTQKFQNSEPAARHVDSLSQRSPKAALRRVELPGPKAEPVSRRTELSIDISSKQVENAGATGPARFGLKRAEVLGHKTPEPAPRRTEITLAKPQEPAHRRMETAACKAPEMPAGPAADAAPKRVEIQVPKPAERPASPIPPPTLENSEPTPISQLQSRLEPKGPPAAEGPPKSQEAPARRSPAGHTAPQLRNALNRAAAAAWAGRSPRWRLSSVPPPAALGAAWTHGAGRGSGSSCQRKSRVCARSLRGPDSCRSQGPHNGAAVPGAARPTARLCAAAGTEGAFRARGGPWAPPAPAPCSVDSPAQSPGFRRQPGPCHAPDVAVEPCPQLPSALSSLALPAPAPVKCGWIRGICGGHPQNWLLRLLLLITGVSLLFLDLGCHRAPRHPGVPELCFVAEQQYSLCQH</sequence>
<name>A0A8J5ZU22_GALPY</name>
<dbReference type="Proteomes" id="UP000700334">
    <property type="component" value="Unassembled WGS sequence"/>
</dbReference>
<proteinExistence type="predicted"/>
<dbReference type="EMBL" id="JAGFMF010012102">
    <property type="protein sequence ID" value="KAG8507463.1"/>
    <property type="molecule type" value="Genomic_DNA"/>
</dbReference>
<dbReference type="OrthoDB" id="416553at2759"/>
<feature type="compositionally biased region" description="Low complexity" evidence="1">
    <location>
        <begin position="81"/>
        <end position="92"/>
    </location>
</feature>
<gene>
    <name evidence="2" type="ORF">J0S82_013165</name>
</gene>
<dbReference type="AlphaFoldDB" id="A0A8J5ZU22"/>